<gene>
    <name evidence="1" type="ORF">I6J18_05980</name>
</gene>
<evidence type="ECO:0000313" key="1">
    <source>
        <dbReference type="EMBL" id="QQT01415.1"/>
    </source>
</evidence>
<dbReference type="Pfam" id="PF14101">
    <property type="entry name" value="DUF4275"/>
    <property type="match status" value="1"/>
</dbReference>
<sequence>MELVDILKNKKVKVTEIPKWGAYLRQQWESKFANHISHEEKKSIYLYDDRIACGYLWHVFSWEKRDYLKEEKAEKEFNNELKNTFYVFYQHSDYALILENASRFTADDLSNEEDVYVVDKELNWTYVKTHEIECGPYFSRL</sequence>
<protein>
    <submittedName>
        <fullName evidence="1">DUF4275 family protein</fullName>
    </submittedName>
</protein>
<keyword evidence="2" id="KW-1185">Reference proteome</keyword>
<dbReference type="EMBL" id="CP068053">
    <property type="protein sequence ID" value="QQT01415.1"/>
    <property type="molecule type" value="Genomic_DNA"/>
</dbReference>
<proteinExistence type="predicted"/>
<dbReference type="Proteomes" id="UP000595254">
    <property type="component" value="Chromosome"/>
</dbReference>
<accession>A0A974NP21</accession>
<dbReference type="InterPro" id="IPR025454">
    <property type="entry name" value="DUF4275"/>
</dbReference>
<name>A0A974NP21_PERPY</name>
<dbReference type="KEGG" id="ppsr:I6J18_05980"/>
<evidence type="ECO:0000313" key="2">
    <source>
        <dbReference type="Proteomes" id="UP000595254"/>
    </source>
</evidence>
<dbReference type="AlphaFoldDB" id="A0A974NP21"/>
<dbReference type="RefSeq" id="WP_040373602.1">
    <property type="nucleotide sequence ID" value="NZ_CP068053.1"/>
</dbReference>
<reference evidence="1 2" key="1">
    <citation type="submission" date="2021-01" db="EMBL/GenBank/DDBJ databases">
        <title>FDA dAtabase for Regulatory Grade micrObial Sequences (FDA-ARGOS): Supporting development and validation of Infectious Disease Dx tests.</title>
        <authorList>
            <person name="Nelson B."/>
            <person name="Plummer A."/>
            <person name="Tallon L."/>
            <person name="Sadzewicz L."/>
            <person name="Zhao X."/>
            <person name="Boylan J."/>
            <person name="Ott S."/>
            <person name="Bowen H."/>
            <person name="Vavikolanu K."/>
            <person name="Mehta A."/>
            <person name="Aluvathingal J."/>
            <person name="Nadendla S."/>
            <person name="Myers T."/>
            <person name="Yan Y."/>
            <person name="Sichtig H."/>
        </authorList>
    </citation>
    <scope>NUCLEOTIDE SEQUENCE [LARGE SCALE GENOMIC DNA]</scope>
    <source>
        <strain evidence="1 2">FDAARGOS_1161</strain>
    </source>
</reference>
<organism evidence="1 2">
    <name type="scientific">Peribacillus psychrosaccharolyticus</name>
    <name type="common">Bacillus psychrosaccharolyticus</name>
    <dbReference type="NCBI Taxonomy" id="1407"/>
    <lineage>
        <taxon>Bacteria</taxon>
        <taxon>Bacillati</taxon>
        <taxon>Bacillota</taxon>
        <taxon>Bacilli</taxon>
        <taxon>Bacillales</taxon>
        <taxon>Bacillaceae</taxon>
        <taxon>Peribacillus</taxon>
    </lineage>
</organism>